<feature type="region of interest" description="Disordered" evidence="2">
    <location>
        <begin position="48"/>
        <end position="77"/>
    </location>
</feature>
<evidence type="ECO:0000313" key="4">
    <source>
        <dbReference type="Proteomes" id="UP001595872"/>
    </source>
</evidence>
<sequence>MDRPRSRSGISRYLSSVIDDTRDFLDDVLDRGSEVERDVRGTVRRAVETRDGGRRRNRYRNDRREDDPEYDEFEYDEDRGRGRRYDLDAELRDRLADLRDDLDRLSRRLDTLTDERAETAEKGAS</sequence>
<evidence type="ECO:0000256" key="2">
    <source>
        <dbReference type="SAM" id="MobiDB-lite"/>
    </source>
</evidence>
<feature type="compositionally biased region" description="Acidic residues" evidence="2">
    <location>
        <begin position="67"/>
        <end position="77"/>
    </location>
</feature>
<evidence type="ECO:0000313" key="3">
    <source>
        <dbReference type="EMBL" id="MFC4913818.1"/>
    </source>
</evidence>
<reference evidence="4" key="1">
    <citation type="journal article" date="2019" name="Int. J. Syst. Evol. Microbiol.">
        <title>The Global Catalogue of Microorganisms (GCM) 10K type strain sequencing project: providing services to taxonomists for standard genome sequencing and annotation.</title>
        <authorList>
            <consortium name="The Broad Institute Genomics Platform"/>
            <consortium name="The Broad Institute Genome Sequencing Center for Infectious Disease"/>
            <person name="Wu L."/>
            <person name="Ma J."/>
        </authorList>
    </citation>
    <scope>NUCLEOTIDE SEQUENCE [LARGE SCALE GENOMIC DNA]</scope>
    <source>
        <strain evidence="4">KLKA75</strain>
    </source>
</reference>
<comment type="caution">
    <text evidence="3">The sequence shown here is derived from an EMBL/GenBank/DDBJ whole genome shotgun (WGS) entry which is preliminary data.</text>
</comment>
<keyword evidence="1" id="KW-0175">Coiled coil</keyword>
<gene>
    <name evidence="3" type="ORF">ACFPCY_41490</name>
</gene>
<evidence type="ECO:0000256" key="1">
    <source>
        <dbReference type="SAM" id="Coils"/>
    </source>
</evidence>
<organism evidence="3 4">
    <name type="scientific">Actinomadura gamaensis</name>
    <dbReference type="NCBI Taxonomy" id="1763541"/>
    <lineage>
        <taxon>Bacteria</taxon>
        <taxon>Bacillati</taxon>
        <taxon>Actinomycetota</taxon>
        <taxon>Actinomycetes</taxon>
        <taxon>Streptosporangiales</taxon>
        <taxon>Thermomonosporaceae</taxon>
        <taxon>Actinomadura</taxon>
    </lineage>
</organism>
<feature type="compositionally biased region" description="Basic and acidic residues" evidence="2">
    <location>
        <begin position="48"/>
        <end position="66"/>
    </location>
</feature>
<protein>
    <submittedName>
        <fullName evidence="3">Uncharacterized protein</fullName>
    </submittedName>
</protein>
<feature type="coiled-coil region" evidence="1">
    <location>
        <begin position="88"/>
        <end position="122"/>
    </location>
</feature>
<dbReference type="Proteomes" id="UP001595872">
    <property type="component" value="Unassembled WGS sequence"/>
</dbReference>
<dbReference type="RefSeq" id="WP_378265104.1">
    <property type="nucleotide sequence ID" value="NZ_JBHSIT010000020.1"/>
</dbReference>
<proteinExistence type="predicted"/>
<dbReference type="EMBL" id="JBHSIT010000020">
    <property type="protein sequence ID" value="MFC4913818.1"/>
    <property type="molecule type" value="Genomic_DNA"/>
</dbReference>
<keyword evidence="4" id="KW-1185">Reference proteome</keyword>
<accession>A0ABV9UB42</accession>
<name>A0ABV9UB42_9ACTN</name>